<dbReference type="RefSeq" id="WP_218281834.1">
    <property type="nucleotide sequence ID" value="NZ_CP078093.1"/>
</dbReference>
<evidence type="ECO:0000256" key="2">
    <source>
        <dbReference type="HAMAP-Rule" id="MF_00674"/>
    </source>
</evidence>
<organism evidence="3 4">
    <name type="scientific">Crassaminicella indica</name>
    <dbReference type="NCBI Taxonomy" id="2855394"/>
    <lineage>
        <taxon>Bacteria</taxon>
        <taxon>Bacillati</taxon>
        <taxon>Bacillota</taxon>
        <taxon>Clostridia</taxon>
        <taxon>Eubacteriales</taxon>
        <taxon>Clostridiaceae</taxon>
        <taxon>Crassaminicella</taxon>
    </lineage>
</organism>
<reference evidence="3" key="1">
    <citation type="submission" date="2021-07" db="EMBL/GenBank/DDBJ databases">
        <title>Complete genome sequence of Crassaminicella sp. 143-21, isolated from a deep-sea hydrothermal vent.</title>
        <authorList>
            <person name="Li X."/>
        </authorList>
    </citation>
    <scope>NUCLEOTIDE SEQUENCE</scope>
    <source>
        <strain evidence="3">143-21</strain>
    </source>
</reference>
<evidence type="ECO:0000256" key="1">
    <source>
        <dbReference type="ARBA" id="ARBA00009350"/>
    </source>
</evidence>
<dbReference type="HAMAP" id="MF_00674">
    <property type="entry name" value="UPF0251"/>
    <property type="match status" value="1"/>
</dbReference>
<comment type="similarity">
    <text evidence="1 2">Belongs to the UPF0251 family.</text>
</comment>
<dbReference type="Proteomes" id="UP000886818">
    <property type="component" value="Chromosome"/>
</dbReference>
<dbReference type="Pfam" id="PF02001">
    <property type="entry name" value="DUF134"/>
    <property type="match status" value="1"/>
</dbReference>
<gene>
    <name evidence="3" type="ORF">KVH43_06910</name>
</gene>
<protein>
    <recommendedName>
        <fullName evidence="2">UPF0251 protein KVH43_06910</fullName>
    </recommendedName>
</protein>
<keyword evidence="4" id="KW-1185">Reference proteome</keyword>
<dbReference type="PANTHER" id="PTHR37478">
    <property type="match status" value="1"/>
</dbReference>
<dbReference type="EMBL" id="CP078093">
    <property type="protein sequence ID" value="QXM05134.1"/>
    <property type="molecule type" value="Genomic_DNA"/>
</dbReference>
<dbReference type="InterPro" id="IPR002852">
    <property type="entry name" value="UPF0251"/>
</dbReference>
<name>A0ABX8R7X2_9CLOT</name>
<accession>A0ABX8R7X2</accession>
<evidence type="ECO:0000313" key="3">
    <source>
        <dbReference type="EMBL" id="QXM05134.1"/>
    </source>
</evidence>
<proteinExistence type="inferred from homology"/>
<evidence type="ECO:0000313" key="4">
    <source>
        <dbReference type="Proteomes" id="UP000886818"/>
    </source>
</evidence>
<sequence>MARPRKWRRVCFLPKVNTFGPIDDFNNIKEYIYMTVEEYEAIRLMDLEGLTQEESANLMGIARTTLQRIYEEARKKLANCLINGKALKIEGGNYKLCSEFEDKRECETCICHRNRHGRKNKMHQGLGLQDL</sequence>
<dbReference type="PANTHER" id="PTHR37478:SF2">
    <property type="entry name" value="UPF0251 PROTEIN TK0562"/>
    <property type="match status" value="1"/>
</dbReference>